<proteinExistence type="predicted"/>
<evidence type="ECO:0000313" key="3">
    <source>
        <dbReference type="Proteomes" id="UP000515240"/>
    </source>
</evidence>
<dbReference type="Pfam" id="PF03354">
    <property type="entry name" value="TerL_ATPase"/>
    <property type="match status" value="1"/>
</dbReference>
<reference evidence="2 3" key="1">
    <citation type="journal article" date="2020" name="G3 (Bethesda)">
        <title>CeMbio - The Caenorhabditis elegans Microbiome Resource.</title>
        <authorList>
            <person name="Dirksen P."/>
            <person name="Assie A."/>
            <person name="Zimmermann J."/>
            <person name="Zhang F."/>
            <person name="Tietje A.M."/>
            <person name="Marsh S.A."/>
            <person name="Felix M.A."/>
            <person name="Shapira M."/>
            <person name="Kaleta C."/>
            <person name="Schulenburg H."/>
            <person name="Samuel B."/>
        </authorList>
    </citation>
    <scope>NUCLEOTIDE SEQUENCE [LARGE SCALE GENOMIC DNA]</scope>
    <source>
        <strain evidence="2 3">BIGb0172</strain>
    </source>
</reference>
<keyword evidence="3" id="KW-1185">Reference proteome</keyword>
<dbReference type="InterPro" id="IPR005021">
    <property type="entry name" value="Terminase_largesu-like"/>
</dbReference>
<sequence>MQDLKVGRKRGLVWDQAAADRAIGYFEQVLKLNGGEYEEKPFLLAPWQVFIVGSLFGWYFDDGRRRFRVVYIETGKGSGKSPLVAGIGLYGLTADKEQRAEIYAAATKKEQAQILFRDAVAMVKLSKSLSQRLVPSGRDEKVWNLFYPETNSFFRTIAADEGQSGLRYRVW</sequence>
<dbReference type="PANTHER" id="PTHR41287">
    <property type="match status" value="1"/>
</dbReference>
<evidence type="ECO:0000259" key="1">
    <source>
        <dbReference type="Pfam" id="PF03354"/>
    </source>
</evidence>
<feature type="domain" description="Terminase large subunit-like ATPase" evidence="1">
    <location>
        <begin position="46"/>
        <end position="131"/>
    </location>
</feature>
<dbReference type="AlphaFoldDB" id="A0A7G5ENU0"/>
<evidence type="ECO:0000313" key="2">
    <source>
        <dbReference type="EMBL" id="QMV75665.1"/>
    </source>
</evidence>
<protein>
    <recommendedName>
        <fullName evidence="1">Terminase large subunit-like ATPase domain-containing protein</fullName>
    </recommendedName>
</protein>
<dbReference type="Gene3D" id="3.40.50.300">
    <property type="entry name" value="P-loop containing nucleotide triphosphate hydrolases"/>
    <property type="match status" value="1"/>
</dbReference>
<name>A0A7G5ENU0_9BURK</name>
<dbReference type="PANTHER" id="PTHR41287:SF1">
    <property type="entry name" value="PROTEIN YMFN"/>
    <property type="match status" value="1"/>
</dbReference>
<dbReference type="Proteomes" id="UP000515240">
    <property type="component" value="Chromosome"/>
</dbReference>
<dbReference type="InterPro" id="IPR027417">
    <property type="entry name" value="P-loop_NTPase"/>
</dbReference>
<organism evidence="2 3">
    <name type="scientific">Comamonas piscis</name>
    <dbReference type="NCBI Taxonomy" id="1562974"/>
    <lineage>
        <taxon>Bacteria</taxon>
        <taxon>Pseudomonadati</taxon>
        <taxon>Pseudomonadota</taxon>
        <taxon>Betaproteobacteria</taxon>
        <taxon>Burkholderiales</taxon>
        <taxon>Comamonadaceae</taxon>
        <taxon>Comamonas</taxon>
    </lineage>
</organism>
<dbReference type="KEGG" id="cpis:HS961_07070"/>
<gene>
    <name evidence="2" type="ORF">HS961_07070</name>
</gene>
<dbReference type="InterPro" id="IPR046461">
    <property type="entry name" value="TerL_ATPase"/>
</dbReference>
<dbReference type="EMBL" id="CP058554">
    <property type="protein sequence ID" value="QMV75665.1"/>
    <property type="molecule type" value="Genomic_DNA"/>
</dbReference>
<accession>A0A7G5ENU0</accession>